<dbReference type="PRINTS" id="PR00465">
    <property type="entry name" value="EP450IV"/>
</dbReference>
<keyword evidence="2 4" id="KW-0479">Metal-binding</keyword>
<gene>
    <name evidence="6" type="ORF">FEM48_Zijuj05G0065700</name>
</gene>
<protein>
    <recommendedName>
        <fullName evidence="8">Cytochrome P450 71A1-like</fullName>
    </recommendedName>
</protein>
<comment type="caution">
    <text evidence="6">The sequence shown here is derived from an EMBL/GenBank/DDBJ whole genome shotgun (WGS) entry which is preliminary data.</text>
</comment>
<reference evidence="6" key="1">
    <citation type="journal article" date="2021" name="Front. Plant Sci.">
        <title>Chromosome-Scale Genome Assembly for Chinese Sour Jujube and Insights Into Its Genome Evolution and Domestication Signature.</title>
        <authorList>
            <person name="Shen L.-Y."/>
            <person name="Luo H."/>
            <person name="Wang X.-L."/>
            <person name="Wang X.-M."/>
            <person name="Qiu X.-J."/>
            <person name="Liu H."/>
            <person name="Zhou S.-S."/>
            <person name="Jia K.-H."/>
            <person name="Nie S."/>
            <person name="Bao Y.-T."/>
            <person name="Zhang R.-G."/>
            <person name="Yun Q.-Z."/>
            <person name="Chai Y.-H."/>
            <person name="Lu J.-Y."/>
            <person name="Li Y."/>
            <person name="Zhao S.-W."/>
            <person name="Mao J.-F."/>
            <person name="Jia S.-G."/>
            <person name="Mao Y.-M."/>
        </authorList>
    </citation>
    <scope>NUCLEOTIDE SEQUENCE</scope>
    <source>
        <strain evidence="6">AT0</strain>
        <tissue evidence="6">Leaf</tissue>
    </source>
</reference>
<dbReference type="GO" id="GO:0004497">
    <property type="term" value="F:monooxygenase activity"/>
    <property type="evidence" value="ECO:0007669"/>
    <property type="project" value="UniProtKB-KW"/>
</dbReference>
<evidence type="ECO:0000256" key="3">
    <source>
        <dbReference type="ARBA" id="ARBA00023004"/>
    </source>
</evidence>
<sequence length="262" mass="29982">MVLMNSWAIHRNPNLWDRPKEFALEKFEKNPIDNKGLDFHYIPFGFGRRGCPGLTFGLFAIEYLMANLLHWLEWKQPEELNMDEVSGKAGVSNWARYARKDNEKVQLKLTGLVRELRNASSSGLTVNLGQMLSATSSNILSRCILGQKCQEHETRSPFGELARRVTFHLTSFKFGDYFPYLRWMDVVTGMASSLKATFRELDLLLEKIIEDHKAALSGKDEQSSDHKDIVDILLQLQKDGVHDVELTNDNIKAILMVSLFSF</sequence>
<dbReference type="InterPro" id="IPR036396">
    <property type="entry name" value="Cyt_P450_sf"/>
</dbReference>
<name>A0A978VDD5_ZIZJJ</name>
<keyword evidence="3 4" id="KW-0408">Iron</keyword>
<evidence type="ECO:0000256" key="2">
    <source>
        <dbReference type="ARBA" id="ARBA00022723"/>
    </source>
</evidence>
<dbReference type="AlphaFoldDB" id="A0A978VDD5"/>
<comment type="similarity">
    <text evidence="1 5">Belongs to the cytochrome P450 family.</text>
</comment>
<evidence type="ECO:0000256" key="5">
    <source>
        <dbReference type="RuleBase" id="RU000461"/>
    </source>
</evidence>
<dbReference type="InterPro" id="IPR001128">
    <property type="entry name" value="Cyt_P450"/>
</dbReference>
<dbReference type="EMBL" id="JAEACU010000005">
    <property type="protein sequence ID" value="KAH7528374.1"/>
    <property type="molecule type" value="Genomic_DNA"/>
</dbReference>
<accession>A0A978VDD5</accession>
<comment type="cofactor">
    <cofactor evidence="4">
        <name>heme</name>
        <dbReference type="ChEBI" id="CHEBI:30413"/>
    </cofactor>
</comment>
<evidence type="ECO:0000313" key="6">
    <source>
        <dbReference type="EMBL" id="KAH7528374.1"/>
    </source>
</evidence>
<dbReference type="InterPro" id="IPR017972">
    <property type="entry name" value="Cyt_P450_CS"/>
</dbReference>
<dbReference type="GO" id="GO:0020037">
    <property type="term" value="F:heme binding"/>
    <property type="evidence" value="ECO:0007669"/>
    <property type="project" value="InterPro"/>
</dbReference>
<dbReference type="Pfam" id="PF00067">
    <property type="entry name" value="p450"/>
    <property type="match status" value="2"/>
</dbReference>
<evidence type="ECO:0000256" key="4">
    <source>
        <dbReference type="PIRSR" id="PIRSR602403-1"/>
    </source>
</evidence>
<keyword evidence="5" id="KW-0503">Monooxygenase</keyword>
<proteinExistence type="inferred from homology"/>
<dbReference type="Proteomes" id="UP000813462">
    <property type="component" value="Unassembled WGS sequence"/>
</dbReference>
<dbReference type="Gene3D" id="1.10.630.10">
    <property type="entry name" value="Cytochrome P450"/>
    <property type="match status" value="2"/>
</dbReference>
<keyword evidence="4 5" id="KW-0349">Heme</keyword>
<keyword evidence="5" id="KW-0560">Oxidoreductase</keyword>
<evidence type="ECO:0000256" key="1">
    <source>
        <dbReference type="ARBA" id="ARBA00010617"/>
    </source>
</evidence>
<dbReference type="InterPro" id="IPR002403">
    <property type="entry name" value="Cyt_P450_E_grp-IV"/>
</dbReference>
<evidence type="ECO:0008006" key="8">
    <source>
        <dbReference type="Google" id="ProtNLM"/>
    </source>
</evidence>
<dbReference type="GO" id="GO:0016705">
    <property type="term" value="F:oxidoreductase activity, acting on paired donors, with incorporation or reduction of molecular oxygen"/>
    <property type="evidence" value="ECO:0007669"/>
    <property type="project" value="InterPro"/>
</dbReference>
<dbReference type="PANTHER" id="PTHR47955">
    <property type="entry name" value="CYTOCHROME P450 FAMILY 71 PROTEIN"/>
    <property type="match status" value="1"/>
</dbReference>
<dbReference type="PROSITE" id="PS00086">
    <property type="entry name" value="CYTOCHROME_P450"/>
    <property type="match status" value="1"/>
</dbReference>
<organism evidence="6 7">
    <name type="scientific">Ziziphus jujuba var. spinosa</name>
    <dbReference type="NCBI Taxonomy" id="714518"/>
    <lineage>
        <taxon>Eukaryota</taxon>
        <taxon>Viridiplantae</taxon>
        <taxon>Streptophyta</taxon>
        <taxon>Embryophyta</taxon>
        <taxon>Tracheophyta</taxon>
        <taxon>Spermatophyta</taxon>
        <taxon>Magnoliopsida</taxon>
        <taxon>eudicotyledons</taxon>
        <taxon>Gunneridae</taxon>
        <taxon>Pentapetalae</taxon>
        <taxon>rosids</taxon>
        <taxon>fabids</taxon>
        <taxon>Rosales</taxon>
        <taxon>Rhamnaceae</taxon>
        <taxon>Paliureae</taxon>
        <taxon>Ziziphus</taxon>
    </lineage>
</organism>
<evidence type="ECO:0000313" key="7">
    <source>
        <dbReference type="Proteomes" id="UP000813462"/>
    </source>
</evidence>
<dbReference type="GO" id="GO:0005506">
    <property type="term" value="F:iron ion binding"/>
    <property type="evidence" value="ECO:0007669"/>
    <property type="project" value="InterPro"/>
</dbReference>
<dbReference type="SUPFAM" id="SSF48264">
    <property type="entry name" value="Cytochrome P450"/>
    <property type="match status" value="2"/>
</dbReference>
<feature type="binding site" description="axial binding residue" evidence="4">
    <location>
        <position position="51"/>
    </location>
    <ligand>
        <name>heme</name>
        <dbReference type="ChEBI" id="CHEBI:30413"/>
    </ligand>
    <ligandPart>
        <name>Fe</name>
        <dbReference type="ChEBI" id="CHEBI:18248"/>
    </ligandPart>
</feature>
<dbReference type="PANTHER" id="PTHR47955:SF15">
    <property type="entry name" value="CYTOCHROME P450 71A2-LIKE"/>
    <property type="match status" value="1"/>
</dbReference>